<feature type="compositionally biased region" description="Low complexity" evidence="1">
    <location>
        <begin position="37"/>
        <end position="47"/>
    </location>
</feature>
<dbReference type="EMBL" id="KZ857428">
    <property type="protein sequence ID" value="RDX46356.1"/>
    <property type="molecule type" value="Genomic_DNA"/>
</dbReference>
<feature type="transmembrane region" description="Helical" evidence="2">
    <location>
        <begin position="12"/>
        <end position="36"/>
    </location>
</feature>
<name>A0A371D1D6_9APHY</name>
<dbReference type="Proteomes" id="UP000256964">
    <property type="component" value="Unassembled WGS sequence"/>
</dbReference>
<evidence type="ECO:0000256" key="1">
    <source>
        <dbReference type="SAM" id="MobiDB-lite"/>
    </source>
</evidence>
<evidence type="ECO:0000256" key="2">
    <source>
        <dbReference type="SAM" id="Phobius"/>
    </source>
</evidence>
<protein>
    <submittedName>
        <fullName evidence="3">Uncharacterized protein</fullName>
    </submittedName>
</protein>
<accession>A0A371D1D6</accession>
<evidence type="ECO:0000313" key="4">
    <source>
        <dbReference type="Proteomes" id="UP000256964"/>
    </source>
</evidence>
<keyword evidence="2" id="KW-1133">Transmembrane helix</keyword>
<sequence>MSAGELYTSRMPFSYAIGSILLNSLAYSGSITFMSFTTNSSPSSSSETSRKSSPRPGVSSRTMSCTDSSAGKRLRASSKRLHCSCNWSRTSMLPWVGGPNVTNCIENCLSVGGAVSRMSRLRVRKSA</sequence>
<dbReference type="AlphaFoldDB" id="A0A371D1D6"/>
<keyword evidence="2" id="KW-0812">Transmembrane</keyword>
<gene>
    <name evidence="3" type="ORF">OH76DRAFT_887428</name>
</gene>
<feature type="compositionally biased region" description="Polar residues" evidence="1">
    <location>
        <begin position="59"/>
        <end position="69"/>
    </location>
</feature>
<evidence type="ECO:0000313" key="3">
    <source>
        <dbReference type="EMBL" id="RDX46356.1"/>
    </source>
</evidence>
<keyword evidence="2" id="KW-0472">Membrane</keyword>
<feature type="region of interest" description="Disordered" evidence="1">
    <location>
        <begin position="37"/>
        <end position="79"/>
    </location>
</feature>
<proteinExistence type="predicted"/>
<organism evidence="3 4">
    <name type="scientific">Lentinus brumalis</name>
    <dbReference type="NCBI Taxonomy" id="2498619"/>
    <lineage>
        <taxon>Eukaryota</taxon>
        <taxon>Fungi</taxon>
        <taxon>Dikarya</taxon>
        <taxon>Basidiomycota</taxon>
        <taxon>Agaricomycotina</taxon>
        <taxon>Agaricomycetes</taxon>
        <taxon>Polyporales</taxon>
        <taxon>Polyporaceae</taxon>
        <taxon>Lentinus</taxon>
    </lineage>
</organism>
<keyword evidence="4" id="KW-1185">Reference proteome</keyword>
<reference evidence="3 4" key="1">
    <citation type="journal article" date="2018" name="Biotechnol. Biofuels">
        <title>Integrative visual omics of the white-rot fungus Polyporus brumalis exposes the biotechnological potential of its oxidative enzymes for delignifying raw plant biomass.</title>
        <authorList>
            <person name="Miyauchi S."/>
            <person name="Rancon A."/>
            <person name="Drula E."/>
            <person name="Hage H."/>
            <person name="Chaduli D."/>
            <person name="Favel A."/>
            <person name="Grisel S."/>
            <person name="Henrissat B."/>
            <person name="Herpoel-Gimbert I."/>
            <person name="Ruiz-Duenas F.J."/>
            <person name="Chevret D."/>
            <person name="Hainaut M."/>
            <person name="Lin J."/>
            <person name="Wang M."/>
            <person name="Pangilinan J."/>
            <person name="Lipzen A."/>
            <person name="Lesage-Meessen L."/>
            <person name="Navarro D."/>
            <person name="Riley R."/>
            <person name="Grigoriev I.V."/>
            <person name="Zhou S."/>
            <person name="Raouche S."/>
            <person name="Rosso M.N."/>
        </authorList>
    </citation>
    <scope>NUCLEOTIDE SEQUENCE [LARGE SCALE GENOMIC DNA]</scope>
    <source>
        <strain evidence="3 4">BRFM 1820</strain>
    </source>
</reference>